<dbReference type="InterPro" id="IPR000073">
    <property type="entry name" value="AB_hydrolase_1"/>
</dbReference>
<name>A0A9E4TTU5_9GAMM</name>
<evidence type="ECO:0000313" key="2">
    <source>
        <dbReference type="EMBL" id="MCG7978343.1"/>
    </source>
</evidence>
<evidence type="ECO:0000313" key="3">
    <source>
        <dbReference type="Proteomes" id="UP000886674"/>
    </source>
</evidence>
<dbReference type="InterPro" id="IPR051044">
    <property type="entry name" value="MAG_DAG_Lipase"/>
</dbReference>
<dbReference type="SUPFAM" id="SSF53474">
    <property type="entry name" value="alpha/beta-Hydrolases"/>
    <property type="match status" value="1"/>
</dbReference>
<dbReference type="AlphaFoldDB" id="A0A9E4TTU5"/>
<dbReference type="Gene3D" id="3.40.50.1820">
    <property type="entry name" value="alpha/beta hydrolase"/>
    <property type="match status" value="1"/>
</dbReference>
<accession>A0A9E4TTU5</accession>
<dbReference type="InterPro" id="IPR029058">
    <property type="entry name" value="AB_hydrolase_fold"/>
</dbReference>
<evidence type="ECO:0000259" key="1">
    <source>
        <dbReference type="Pfam" id="PF00561"/>
    </source>
</evidence>
<comment type="caution">
    <text evidence="2">The sequence shown here is derived from an EMBL/GenBank/DDBJ whole genome shotgun (WGS) entry which is preliminary data.</text>
</comment>
<reference evidence="2" key="1">
    <citation type="journal article" date="2021" name="Proc. Natl. Acad. Sci. U.S.A.">
        <title>Global biogeography of chemosynthetic symbionts reveals both localized and globally distributed symbiont groups. .</title>
        <authorList>
            <person name="Osvatic J.T."/>
            <person name="Wilkins L.G.E."/>
            <person name="Leibrecht L."/>
            <person name="Leray M."/>
            <person name="Zauner S."/>
            <person name="Polzin J."/>
            <person name="Camacho Y."/>
            <person name="Gros O."/>
            <person name="van Gils J.A."/>
            <person name="Eisen J.A."/>
            <person name="Petersen J.M."/>
            <person name="Yuen B."/>
        </authorList>
    </citation>
    <scope>NUCLEOTIDE SEQUENCE</scope>
    <source>
        <strain evidence="2">MAGclacostrist055</strain>
    </source>
</reference>
<organism evidence="2 3">
    <name type="scientific">Candidatus Thiodiazotropha taylori</name>
    <dbReference type="NCBI Taxonomy" id="2792791"/>
    <lineage>
        <taxon>Bacteria</taxon>
        <taxon>Pseudomonadati</taxon>
        <taxon>Pseudomonadota</taxon>
        <taxon>Gammaproteobacteria</taxon>
        <taxon>Chromatiales</taxon>
        <taxon>Sedimenticolaceae</taxon>
        <taxon>Candidatus Thiodiazotropha</taxon>
    </lineage>
</organism>
<sequence>MALAHRSKLNINDKQVEVYSWGNGARPVLILHGWSSRAAKFTNMINALIEAGYSPIGFDAPAHGESSGSSTTILEYEEICRCLAHEYGAFKAMIGHSFGVLGLFKALKSAVPAEKVVAISGVCDFSYLEEAFSKELRLSESVRDNLRCRIERLFFPVDDIWQNFSVSYGAEKLNLPILLVHDEADDVVDPSQAEKIIEAYDGNVEMYKTRGLGHSRTISDKEVIGKVVDFISLSSMTLDSASDEEVMSLKQIKAGSPNSSLLRKIQ</sequence>
<dbReference type="Pfam" id="PF00561">
    <property type="entry name" value="Abhydrolase_1"/>
    <property type="match status" value="1"/>
</dbReference>
<gene>
    <name evidence="2" type="ORF">JAY77_09390</name>
</gene>
<keyword evidence="2" id="KW-0378">Hydrolase</keyword>
<dbReference type="PANTHER" id="PTHR11614">
    <property type="entry name" value="PHOSPHOLIPASE-RELATED"/>
    <property type="match status" value="1"/>
</dbReference>
<dbReference type="Proteomes" id="UP000886674">
    <property type="component" value="Unassembled WGS sequence"/>
</dbReference>
<proteinExistence type="predicted"/>
<dbReference type="GO" id="GO:0016787">
    <property type="term" value="F:hydrolase activity"/>
    <property type="evidence" value="ECO:0007669"/>
    <property type="project" value="UniProtKB-KW"/>
</dbReference>
<feature type="domain" description="AB hydrolase-1" evidence="1">
    <location>
        <begin position="27"/>
        <end position="99"/>
    </location>
</feature>
<protein>
    <submittedName>
        <fullName evidence="2">Alpha/beta hydrolase</fullName>
    </submittedName>
</protein>
<dbReference type="EMBL" id="JAEPCR010000043">
    <property type="protein sequence ID" value="MCG7978343.1"/>
    <property type="molecule type" value="Genomic_DNA"/>
</dbReference>